<name>A0A2P2NIH3_RHIMU</name>
<accession>A0A2P2NIH3</accession>
<dbReference type="EMBL" id="GGEC01061770">
    <property type="protein sequence ID" value="MBX42254.1"/>
    <property type="molecule type" value="Transcribed_RNA"/>
</dbReference>
<dbReference type="AlphaFoldDB" id="A0A2P2NIH3"/>
<evidence type="ECO:0000313" key="1">
    <source>
        <dbReference type="EMBL" id="MBX42254.1"/>
    </source>
</evidence>
<reference evidence="1" key="1">
    <citation type="submission" date="2018-02" db="EMBL/GenBank/DDBJ databases">
        <title>Rhizophora mucronata_Transcriptome.</title>
        <authorList>
            <person name="Meera S.P."/>
            <person name="Sreeshan A."/>
            <person name="Augustine A."/>
        </authorList>
    </citation>
    <scope>NUCLEOTIDE SEQUENCE</scope>
    <source>
        <tissue evidence="1">Leaf</tissue>
    </source>
</reference>
<organism evidence="1">
    <name type="scientific">Rhizophora mucronata</name>
    <name type="common">Asiatic mangrove</name>
    <dbReference type="NCBI Taxonomy" id="61149"/>
    <lineage>
        <taxon>Eukaryota</taxon>
        <taxon>Viridiplantae</taxon>
        <taxon>Streptophyta</taxon>
        <taxon>Embryophyta</taxon>
        <taxon>Tracheophyta</taxon>
        <taxon>Spermatophyta</taxon>
        <taxon>Magnoliopsida</taxon>
        <taxon>eudicotyledons</taxon>
        <taxon>Gunneridae</taxon>
        <taxon>Pentapetalae</taxon>
        <taxon>rosids</taxon>
        <taxon>fabids</taxon>
        <taxon>Malpighiales</taxon>
        <taxon>Rhizophoraceae</taxon>
        <taxon>Rhizophora</taxon>
    </lineage>
</organism>
<sequence>MLGRRQDMLASKQMAKT</sequence>
<protein>
    <submittedName>
        <fullName evidence="1">Uncharacterized protein</fullName>
    </submittedName>
</protein>
<proteinExistence type="predicted"/>